<feature type="compositionally biased region" description="Polar residues" evidence="1">
    <location>
        <begin position="18"/>
        <end position="36"/>
    </location>
</feature>
<protein>
    <submittedName>
        <fullName evidence="2">Uncharacterized protein</fullName>
    </submittedName>
</protein>
<proteinExistence type="predicted"/>
<dbReference type="SUPFAM" id="SSF52058">
    <property type="entry name" value="L domain-like"/>
    <property type="match status" value="1"/>
</dbReference>
<dbReference type="Proteomes" id="UP000271974">
    <property type="component" value="Unassembled WGS sequence"/>
</dbReference>
<feature type="region of interest" description="Disordered" evidence="1">
    <location>
        <begin position="15"/>
        <end position="72"/>
    </location>
</feature>
<reference evidence="2 3" key="1">
    <citation type="submission" date="2019-01" db="EMBL/GenBank/DDBJ databases">
        <title>A draft genome assembly of the solar-powered sea slug Elysia chlorotica.</title>
        <authorList>
            <person name="Cai H."/>
            <person name="Li Q."/>
            <person name="Fang X."/>
            <person name="Li J."/>
            <person name="Curtis N.E."/>
            <person name="Altenburger A."/>
            <person name="Shibata T."/>
            <person name="Feng M."/>
            <person name="Maeda T."/>
            <person name="Schwartz J.A."/>
            <person name="Shigenobu S."/>
            <person name="Lundholm N."/>
            <person name="Nishiyama T."/>
            <person name="Yang H."/>
            <person name="Hasebe M."/>
            <person name="Li S."/>
            <person name="Pierce S.K."/>
            <person name="Wang J."/>
        </authorList>
    </citation>
    <scope>NUCLEOTIDE SEQUENCE [LARGE SCALE GENOMIC DNA]</scope>
    <source>
        <strain evidence="2">EC2010</strain>
        <tissue evidence="2">Whole organism of an adult</tissue>
    </source>
</reference>
<gene>
    <name evidence="2" type="ORF">EGW08_022827</name>
</gene>
<organism evidence="2 3">
    <name type="scientific">Elysia chlorotica</name>
    <name type="common">Eastern emerald elysia</name>
    <name type="synonym">Sea slug</name>
    <dbReference type="NCBI Taxonomy" id="188477"/>
    <lineage>
        <taxon>Eukaryota</taxon>
        <taxon>Metazoa</taxon>
        <taxon>Spiralia</taxon>
        <taxon>Lophotrochozoa</taxon>
        <taxon>Mollusca</taxon>
        <taxon>Gastropoda</taxon>
        <taxon>Heterobranchia</taxon>
        <taxon>Euthyneura</taxon>
        <taxon>Panpulmonata</taxon>
        <taxon>Sacoglossa</taxon>
        <taxon>Placobranchoidea</taxon>
        <taxon>Plakobranchidae</taxon>
        <taxon>Elysia</taxon>
    </lineage>
</organism>
<feature type="compositionally biased region" description="Low complexity" evidence="1">
    <location>
        <begin position="43"/>
        <end position="57"/>
    </location>
</feature>
<name>A0A433SJW5_ELYCH</name>
<evidence type="ECO:0000313" key="2">
    <source>
        <dbReference type="EMBL" id="RUS69412.1"/>
    </source>
</evidence>
<dbReference type="OrthoDB" id="10573747at2759"/>
<dbReference type="EMBL" id="RQTK01001692">
    <property type="protein sequence ID" value="RUS69412.1"/>
    <property type="molecule type" value="Genomic_DNA"/>
</dbReference>
<dbReference type="AlphaFoldDB" id="A0A433SJW5"/>
<feature type="non-terminal residue" evidence="2">
    <location>
        <position position="1"/>
    </location>
</feature>
<evidence type="ECO:0000313" key="3">
    <source>
        <dbReference type="Proteomes" id="UP000271974"/>
    </source>
</evidence>
<comment type="caution">
    <text evidence="2">The sequence shown here is derived from an EMBL/GenBank/DDBJ whole genome shotgun (WGS) entry which is preliminary data.</text>
</comment>
<keyword evidence="3" id="KW-1185">Reference proteome</keyword>
<evidence type="ECO:0000256" key="1">
    <source>
        <dbReference type="SAM" id="MobiDB-lite"/>
    </source>
</evidence>
<sequence length="155" mass="16512">APVASLQSAKCSVVSLDGSFSSPGTGWSQKRSNSVSMGGFEMSGRGNSSTSSSPGPREMMSPSPPCPHRGHSSLVRLEKLHLSFNYLTSVALTKTKDSPKDSRSTDTNSICSMESEEIQGRLLFPHISELDLGCNKLTSLSPDIGEHVSLKILTL</sequence>
<dbReference type="InterPro" id="IPR032675">
    <property type="entry name" value="LRR_dom_sf"/>
</dbReference>
<accession>A0A433SJW5</accession>
<feature type="non-terminal residue" evidence="2">
    <location>
        <position position="155"/>
    </location>
</feature>
<dbReference type="Gene3D" id="3.80.10.10">
    <property type="entry name" value="Ribonuclease Inhibitor"/>
    <property type="match status" value="1"/>
</dbReference>